<reference evidence="1 2" key="1">
    <citation type="submission" date="2012-01" db="EMBL/GenBank/DDBJ databases">
        <title>The Genome Sequence of Scardovia inopinata F0304.</title>
        <authorList>
            <consortium name="The Broad Institute Genome Sequencing Platform"/>
            <person name="Earl A."/>
            <person name="Ward D."/>
            <person name="Feldgarden M."/>
            <person name="Gevers D."/>
            <person name="Izard J."/>
            <person name="Baranova O.V."/>
            <person name="Blanton J.M."/>
            <person name="Tanner A.C."/>
            <person name="Dewhirst F.E."/>
            <person name="Young S.K."/>
            <person name="Zeng Q."/>
            <person name="Gargeya S."/>
            <person name="Fitzgerald M."/>
            <person name="Haas B."/>
            <person name="Abouelleil A."/>
            <person name="Alvarado L."/>
            <person name="Arachchi H.M."/>
            <person name="Berlin A."/>
            <person name="Chapman S.B."/>
            <person name="Gearin G."/>
            <person name="Goldberg J."/>
            <person name="Griggs A."/>
            <person name="Gujja S."/>
            <person name="Hansen M."/>
            <person name="Heiman D."/>
            <person name="Howarth C."/>
            <person name="Larimer J."/>
            <person name="Lui A."/>
            <person name="MacDonald P.J."/>
            <person name="McCowen C."/>
            <person name="Montmayeur A."/>
            <person name="Murphy C."/>
            <person name="Neiman D."/>
            <person name="Pearson M."/>
            <person name="Priest M."/>
            <person name="Roberts A."/>
            <person name="Saif S."/>
            <person name="Shea T."/>
            <person name="Sisk P."/>
            <person name="Stolte C."/>
            <person name="Sykes S."/>
            <person name="Wortman J."/>
            <person name="Nusbaum C."/>
            <person name="Birren B."/>
        </authorList>
    </citation>
    <scope>NUCLEOTIDE SEQUENCE [LARGE SCALE GENOMIC DNA]</scope>
    <source>
        <strain evidence="1 2">F0304</strain>
    </source>
</reference>
<protein>
    <submittedName>
        <fullName evidence="1">Uncharacterized protein</fullName>
    </submittedName>
</protein>
<accession>W5IJC5</accession>
<sequence length="113" mass="13079">MNPNLLIYAPEDIADWRSCGCGDPQEHIRHTLEEIRQQRDYYDHLAGSVSHQLEEMQGAVQSIASRYPEAAEEFKSTTLSHLEEQQAIVTDDYHKVQERFNQILSALRNSLYC</sequence>
<organism evidence="1 2">
    <name type="scientific">Scardovia inopinata F0304</name>
    <dbReference type="NCBI Taxonomy" id="641146"/>
    <lineage>
        <taxon>Bacteria</taxon>
        <taxon>Bacillati</taxon>
        <taxon>Actinomycetota</taxon>
        <taxon>Actinomycetes</taxon>
        <taxon>Bifidobacteriales</taxon>
        <taxon>Bifidobacteriaceae</taxon>
        <taxon>Scardovia</taxon>
    </lineage>
</organism>
<dbReference type="EMBL" id="ADCX01000003">
    <property type="protein sequence ID" value="EFG26989.1"/>
    <property type="molecule type" value="Genomic_DNA"/>
</dbReference>
<proteinExistence type="predicted"/>
<dbReference type="AlphaFoldDB" id="W5IJC5"/>
<comment type="caution">
    <text evidence="1">The sequence shown here is derived from an EMBL/GenBank/DDBJ whole genome shotgun (WGS) entry which is preliminary data.</text>
</comment>
<dbReference type="RefSeq" id="WP_006292986.1">
    <property type="nucleotide sequence ID" value="NZ_GG770225.1"/>
</dbReference>
<dbReference type="HOGENOM" id="CLU_2131786_0_0_11"/>
<evidence type="ECO:0000313" key="1">
    <source>
        <dbReference type="EMBL" id="EFG26989.1"/>
    </source>
</evidence>
<dbReference type="Proteomes" id="UP000005777">
    <property type="component" value="Unassembled WGS sequence"/>
</dbReference>
<keyword evidence="2" id="KW-1185">Reference proteome</keyword>
<evidence type="ECO:0000313" key="2">
    <source>
        <dbReference type="Proteomes" id="UP000005777"/>
    </source>
</evidence>
<name>W5IJC5_SCAIO</name>
<gene>
    <name evidence="1" type="ORF">HMPREF9020_00620</name>
</gene>
<dbReference type="SUPFAM" id="SSF58113">
    <property type="entry name" value="Apolipoprotein A-I"/>
    <property type="match status" value="1"/>
</dbReference>